<accession>A0AAJ1TLB4</accession>
<keyword evidence="1" id="KW-0812">Transmembrane</keyword>
<protein>
    <submittedName>
        <fullName evidence="2">Uncharacterized protein</fullName>
    </submittedName>
</protein>
<name>A0AAJ1TLB4_9BACL</name>
<reference evidence="2 3" key="1">
    <citation type="submission" date="2023-07" db="EMBL/GenBank/DDBJ databases">
        <title>Genomic Encyclopedia of Type Strains, Phase IV (KMG-IV): sequencing the most valuable type-strain genomes for metagenomic binning, comparative biology and taxonomic classification.</title>
        <authorList>
            <person name="Goeker M."/>
        </authorList>
    </citation>
    <scope>NUCLEOTIDE SEQUENCE [LARGE SCALE GENOMIC DNA]</scope>
    <source>
        <strain evidence="2 3">DSM 46876</strain>
    </source>
</reference>
<gene>
    <name evidence="2" type="ORF">J2Z48_000897</name>
</gene>
<evidence type="ECO:0000313" key="2">
    <source>
        <dbReference type="EMBL" id="MDQ0416730.1"/>
    </source>
</evidence>
<keyword evidence="1" id="KW-1133">Transmembrane helix</keyword>
<proteinExistence type="predicted"/>
<feature type="transmembrane region" description="Helical" evidence="1">
    <location>
        <begin position="31"/>
        <end position="51"/>
    </location>
</feature>
<keyword evidence="3" id="KW-1185">Reference proteome</keyword>
<dbReference type="EMBL" id="JAUSUV010000003">
    <property type="protein sequence ID" value="MDQ0416730.1"/>
    <property type="molecule type" value="Genomic_DNA"/>
</dbReference>
<organism evidence="2 3">
    <name type="scientific">Croceifilum oryzae</name>
    <dbReference type="NCBI Taxonomy" id="1553429"/>
    <lineage>
        <taxon>Bacteria</taxon>
        <taxon>Bacillati</taxon>
        <taxon>Bacillota</taxon>
        <taxon>Bacilli</taxon>
        <taxon>Bacillales</taxon>
        <taxon>Thermoactinomycetaceae</taxon>
        <taxon>Croceifilum</taxon>
    </lineage>
</organism>
<dbReference type="Proteomes" id="UP001238450">
    <property type="component" value="Unassembled WGS sequence"/>
</dbReference>
<dbReference type="RefSeq" id="WP_307251351.1">
    <property type="nucleotide sequence ID" value="NZ_JAUSUV010000003.1"/>
</dbReference>
<comment type="caution">
    <text evidence="2">The sequence shown here is derived from an EMBL/GenBank/DDBJ whole genome shotgun (WGS) entry which is preliminary data.</text>
</comment>
<keyword evidence="1" id="KW-0472">Membrane</keyword>
<dbReference type="AlphaFoldDB" id="A0AAJ1TLB4"/>
<sequence>MTMRWVGIKISVTLALCMVFITNMSKQTSELKQLCFLGLWGALALLILLAYKQEWQRSSQRRKIQKEYRQRLEWMHTEQEYYQEQKRMQRSYYM</sequence>
<evidence type="ECO:0000313" key="3">
    <source>
        <dbReference type="Proteomes" id="UP001238450"/>
    </source>
</evidence>
<evidence type="ECO:0000256" key="1">
    <source>
        <dbReference type="SAM" id="Phobius"/>
    </source>
</evidence>
<feature type="transmembrane region" description="Helical" evidence="1">
    <location>
        <begin position="7"/>
        <end position="25"/>
    </location>
</feature>